<keyword evidence="6" id="KW-1185">Reference proteome</keyword>
<dbReference type="InterPro" id="IPR029044">
    <property type="entry name" value="Nucleotide-diphossugar_trans"/>
</dbReference>
<dbReference type="PANTHER" id="PTHR43179:SF12">
    <property type="entry name" value="GALACTOFURANOSYLTRANSFERASE GLFT2"/>
    <property type="match status" value="1"/>
</dbReference>
<dbReference type="RefSeq" id="WP_188547946.1">
    <property type="nucleotide sequence ID" value="NZ_BMCU01000009.1"/>
</dbReference>
<evidence type="ECO:0000256" key="4">
    <source>
        <dbReference type="ARBA" id="ARBA00022679"/>
    </source>
</evidence>
<evidence type="ECO:0000313" key="5">
    <source>
        <dbReference type="EMBL" id="GGG29064.1"/>
    </source>
</evidence>
<evidence type="ECO:0000256" key="3">
    <source>
        <dbReference type="ARBA" id="ARBA00022676"/>
    </source>
</evidence>
<dbReference type="Pfam" id="PF13641">
    <property type="entry name" value="Glyco_tranf_2_3"/>
    <property type="match status" value="1"/>
</dbReference>
<organism evidence="5 6">
    <name type="scientific">Rhodococcoides trifolii</name>
    <dbReference type="NCBI Taxonomy" id="908250"/>
    <lineage>
        <taxon>Bacteria</taxon>
        <taxon>Bacillati</taxon>
        <taxon>Actinomycetota</taxon>
        <taxon>Actinomycetes</taxon>
        <taxon>Mycobacteriales</taxon>
        <taxon>Nocardiaceae</taxon>
        <taxon>Rhodococcoides</taxon>
    </lineage>
</organism>
<comment type="pathway">
    <text evidence="1">Cell wall biogenesis; cell wall polysaccharide biosynthesis.</text>
</comment>
<comment type="similarity">
    <text evidence="2">Belongs to the glycosyltransferase 2 family.</text>
</comment>
<dbReference type="Proteomes" id="UP000654257">
    <property type="component" value="Unassembled WGS sequence"/>
</dbReference>
<proteinExistence type="inferred from homology"/>
<comment type="caution">
    <text evidence="5">The sequence shown here is derived from an EMBL/GenBank/DDBJ whole genome shotgun (WGS) entry which is preliminary data.</text>
</comment>
<dbReference type="SUPFAM" id="SSF53448">
    <property type="entry name" value="Nucleotide-diphospho-sugar transferases"/>
    <property type="match status" value="1"/>
</dbReference>
<evidence type="ECO:0000256" key="1">
    <source>
        <dbReference type="ARBA" id="ARBA00004776"/>
    </source>
</evidence>
<dbReference type="EMBL" id="BMCU01000009">
    <property type="protein sequence ID" value="GGG29064.1"/>
    <property type="molecule type" value="Genomic_DNA"/>
</dbReference>
<dbReference type="AlphaFoldDB" id="A0A917G948"/>
<dbReference type="GO" id="GO:0016757">
    <property type="term" value="F:glycosyltransferase activity"/>
    <property type="evidence" value="ECO:0007669"/>
    <property type="project" value="UniProtKB-KW"/>
</dbReference>
<evidence type="ECO:0000313" key="6">
    <source>
        <dbReference type="Proteomes" id="UP000654257"/>
    </source>
</evidence>
<dbReference type="Gene3D" id="3.90.550.10">
    <property type="entry name" value="Spore Coat Polysaccharide Biosynthesis Protein SpsA, Chain A"/>
    <property type="match status" value="1"/>
</dbReference>
<protein>
    <submittedName>
        <fullName evidence="5">Glycosyl transferase</fullName>
    </submittedName>
</protein>
<evidence type="ECO:0000256" key="2">
    <source>
        <dbReference type="ARBA" id="ARBA00006739"/>
    </source>
</evidence>
<sequence length="300" mass="32537">MSTAPPSIAAVVVNYNTTDDLRACVTALADSGVQSIDVLDNCSTDLAAVDTLRTMTRVPGVDFRAHFSDVNLGFGGGINRLADGVGDVDYLWIVNPDVVVTPHSAKVLVSNMREGGFDLASPVIETGEPGMSEVWFAGGNLHVAQGLSEHILTPPASATQPATFLTGAALCVSMSAWRDLGGFRDEFFLYWEDADLVLRAAGLGYTAAVVSAVTVWHRVGASGEHGGKSENYYYFMNRNRLILCGAGGRRLDVLLGHGWRFTLRLLASALREQRGKRRKLFRSLRGIFDGLRYRDERVTP</sequence>
<keyword evidence="3" id="KW-0328">Glycosyltransferase</keyword>
<reference evidence="5" key="2">
    <citation type="submission" date="2020-09" db="EMBL/GenBank/DDBJ databases">
        <authorList>
            <person name="Sun Q."/>
            <person name="Sedlacek I."/>
        </authorList>
    </citation>
    <scope>NUCLEOTIDE SEQUENCE</scope>
    <source>
        <strain evidence="5">CCM 7905</strain>
    </source>
</reference>
<dbReference type="PANTHER" id="PTHR43179">
    <property type="entry name" value="RHAMNOSYLTRANSFERASE WBBL"/>
    <property type="match status" value="1"/>
</dbReference>
<name>A0A917G948_9NOCA</name>
<reference evidence="5" key="1">
    <citation type="journal article" date="2014" name="Int. J. Syst. Evol. Microbiol.">
        <title>Complete genome sequence of Corynebacterium casei LMG S-19264T (=DSM 44701T), isolated from a smear-ripened cheese.</title>
        <authorList>
            <consortium name="US DOE Joint Genome Institute (JGI-PGF)"/>
            <person name="Walter F."/>
            <person name="Albersmeier A."/>
            <person name="Kalinowski J."/>
            <person name="Ruckert C."/>
        </authorList>
    </citation>
    <scope>NUCLEOTIDE SEQUENCE</scope>
    <source>
        <strain evidence="5">CCM 7905</strain>
    </source>
</reference>
<gene>
    <name evidence="5" type="ORF">GCM10007304_48680</name>
</gene>
<accession>A0A917G948</accession>
<keyword evidence="4 5" id="KW-0808">Transferase</keyword>